<dbReference type="EMBL" id="JANTQA010000023">
    <property type="protein sequence ID" value="KAJ3443136.1"/>
    <property type="molecule type" value="Genomic_DNA"/>
</dbReference>
<dbReference type="SFLD" id="SFLDS00003">
    <property type="entry name" value="Haloacid_Dehalogenase"/>
    <property type="match status" value="1"/>
</dbReference>
<dbReference type="NCBIfam" id="TIGR01549">
    <property type="entry name" value="HAD-SF-IA-v1"/>
    <property type="match status" value="1"/>
</dbReference>
<dbReference type="GO" id="GO:0016791">
    <property type="term" value="F:phosphatase activity"/>
    <property type="evidence" value="ECO:0007669"/>
    <property type="project" value="TreeGrafter"/>
</dbReference>
<name>A0AAV7ZPW2_9EUKA</name>
<dbReference type="Pfam" id="PF13419">
    <property type="entry name" value="HAD_2"/>
    <property type="match status" value="1"/>
</dbReference>
<dbReference type="NCBIfam" id="TIGR01509">
    <property type="entry name" value="HAD-SF-IA-v3"/>
    <property type="match status" value="1"/>
</dbReference>
<dbReference type="InterPro" id="IPR023214">
    <property type="entry name" value="HAD_sf"/>
</dbReference>
<comment type="caution">
    <text evidence="1">The sequence shown here is derived from an EMBL/GenBank/DDBJ whole genome shotgun (WGS) entry which is preliminary data.</text>
</comment>
<dbReference type="SFLD" id="SFLDG01135">
    <property type="entry name" value="C1.5.6:_HAD__Beta-PGM__Phospha"/>
    <property type="match status" value="1"/>
</dbReference>
<evidence type="ECO:0000313" key="1">
    <source>
        <dbReference type="EMBL" id="KAJ3443136.1"/>
    </source>
</evidence>
<dbReference type="AlphaFoldDB" id="A0AAV7ZPW2"/>
<accession>A0AAV7ZPW2</accession>
<dbReference type="Gene3D" id="3.40.50.1000">
    <property type="entry name" value="HAD superfamily/HAD-like"/>
    <property type="match status" value="1"/>
</dbReference>
<sequence length="227" mass="25713">MSIAIKGVIFDLDGLLLDTEILYMQIDQSIVNDYSKTPSTISATLRKKYVSTTPQHSMRVLIDEFDLPLSVEKAVEIRVERLEKVFPMCKEMPGARKLVEHLFKNKIPIAIATGSSRRSMELKLQKHQWITDCIRENIVCSDDVKTHKPDPGIFLFAASRLDIDPRHCLIFEDSINGIKAGINAGMHTIHIPSGEDQRDSSLNSTELLNSIEDFLPEKYSLLPYNNN</sequence>
<dbReference type="SFLD" id="SFLDG01129">
    <property type="entry name" value="C1.5:_HAD__Beta-PGM__Phosphata"/>
    <property type="match status" value="1"/>
</dbReference>
<dbReference type="InterPro" id="IPR006439">
    <property type="entry name" value="HAD-SF_hydro_IA"/>
</dbReference>
<protein>
    <submittedName>
        <fullName evidence="1">2-deoxyglucose-6-phosphate phosphatase</fullName>
    </submittedName>
</protein>
<gene>
    <name evidence="1" type="ORF">M0812_08967</name>
</gene>
<dbReference type="SUPFAM" id="SSF56784">
    <property type="entry name" value="HAD-like"/>
    <property type="match status" value="1"/>
</dbReference>
<dbReference type="InterPro" id="IPR036412">
    <property type="entry name" value="HAD-like_sf"/>
</dbReference>
<reference evidence="1" key="1">
    <citation type="submission" date="2022-08" db="EMBL/GenBank/DDBJ databases">
        <title>Novel sulphate-reducing endosymbionts in the free-living metamonad Anaeramoeba.</title>
        <authorList>
            <person name="Jerlstrom-Hultqvist J."/>
            <person name="Cepicka I."/>
            <person name="Gallot-Lavallee L."/>
            <person name="Salas-Leiva D."/>
            <person name="Curtis B.A."/>
            <person name="Zahonova K."/>
            <person name="Pipaliya S."/>
            <person name="Dacks J."/>
            <person name="Roger A.J."/>
        </authorList>
    </citation>
    <scope>NUCLEOTIDE SEQUENCE</scope>
    <source>
        <strain evidence="1">Busselton2</strain>
    </source>
</reference>
<dbReference type="Gene3D" id="1.10.150.240">
    <property type="entry name" value="Putative phosphatase, domain 2"/>
    <property type="match status" value="1"/>
</dbReference>
<organism evidence="1 2">
    <name type="scientific">Anaeramoeba flamelloides</name>
    <dbReference type="NCBI Taxonomy" id="1746091"/>
    <lineage>
        <taxon>Eukaryota</taxon>
        <taxon>Metamonada</taxon>
        <taxon>Anaeramoebidae</taxon>
        <taxon>Anaeramoeba</taxon>
    </lineage>
</organism>
<proteinExistence type="predicted"/>
<dbReference type="InterPro" id="IPR041492">
    <property type="entry name" value="HAD_2"/>
</dbReference>
<dbReference type="Proteomes" id="UP001146793">
    <property type="component" value="Unassembled WGS sequence"/>
</dbReference>
<dbReference type="PANTHER" id="PTHR18901:SF38">
    <property type="entry name" value="PSEUDOURIDINE-5'-PHOSPHATASE"/>
    <property type="match status" value="1"/>
</dbReference>
<dbReference type="PANTHER" id="PTHR18901">
    <property type="entry name" value="2-DEOXYGLUCOSE-6-PHOSPHATE PHOSPHATASE 2"/>
    <property type="match status" value="1"/>
</dbReference>
<dbReference type="InterPro" id="IPR023198">
    <property type="entry name" value="PGP-like_dom2"/>
</dbReference>
<evidence type="ECO:0000313" key="2">
    <source>
        <dbReference type="Proteomes" id="UP001146793"/>
    </source>
</evidence>
<dbReference type="PRINTS" id="PR00413">
    <property type="entry name" value="HADHALOGNASE"/>
</dbReference>